<protein>
    <submittedName>
        <fullName evidence="1">Uncharacterized protein</fullName>
    </submittedName>
</protein>
<organism evidence="1">
    <name type="scientific">Fusarium oxysporum f. sp. vasinfectum 25433</name>
    <dbReference type="NCBI Taxonomy" id="1089449"/>
    <lineage>
        <taxon>Eukaryota</taxon>
        <taxon>Fungi</taxon>
        <taxon>Dikarya</taxon>
        <taxon>Ascomycota</taxon>
        <taxon>Pezizomycotina</taxon>
        <taxon>Sordariomycetes</taxon>
        <taxon>Hypocreomycetidae</taxon>
        <taxon>Hypocreales</taxon>
        <taxon>Nectriaceae</taxon>
        <taxon>Fusarium</taxon>
        <taxon>Fusarium oxysporum species complex</taxon>
    </lineage>
</organism>
<dbReference type="EMBL" id="JH658209">
    <property type="protein sequence ID" value="EXM12917.1"/>
    <property type="molecule type" value="Genomic_DNA"/>
</dbReference>
<dbReference type="AlphaFoldDB" id="X0KVV6"/>
<gene>
    <name evidence="1" type="ORF">FOTG_18609</name>
</gene>
<reference evidence="1" key="1">
    <citation type="submission" date="2011-11" db="EMBL/GenBank/DDBJ databases">
        <title>The Genome Sequence of Fusarium oxysporum Cotton.</title>
        <authorList>
            <consortium name="The Broad Institute Genome Sequencing Platform"/>
            <person name="Ma L.-J."/>
            <person name="Gale L.R."/>
            <person name="Schwartz D.C."/>
            <person name="Zhou S."/>
            <person name="Corby-Kistler H."/>
            <person name="Young S.K."/>
            <person name="Zeng Q."/>
            <person name="Gargeya S."/>
            <person name="Fitzgerald M."/>
            <person name="Haas B."/>
            <person name="Abouelleil A."/>
            <person name="Alvarado L."/>
            <person name="Arachchi H.M."/>
            <person name="Berlin A."/>
            <person name="Brown A."/>
            <person name="Chapman S.B."/>
            <person name="Chen Z."/>
            <person name="Dunbar C."/>
            <person name="Freedman E."/>
            <person name="Gearin G."/>
            <person name="Goldberg J."/>
            <person name="Griggs A."/>
            <person name="Gujja S."/>
            <person name="Heiman D."/>
            <person name="Howarth C."/>
            <person name="Larson L."/>
            <person name="Lui A."/>
            <person name="MacDonald P.J.P."/>
            <person name="Montmayeur A."/>
            <person name="Murphy C."/>
            <person name="Neiman D."/>
            <person name="Pearson M."/>
            <person name="Priest M."/>
            <person name="Roberts A."/>
            <person name="Saif S."/>
            <person name="Shea T."/>
            <person name="Shenoy N."/>
            <person name="Sisk P."/>
            <person name="Stolte C."/>
            <person name="Sykes S."/>
            <person name="Wortman J."/>
            <person name="Nusbaum C."/>
            <person name="Birren B."/>
        </authorList>
    </citation>
    <scope>NUCLEOTIDE SEQUENCE [LARGE SCALE GENOMIC DNA]</scope>
    <source>
        <strain evidence="1">25433</strain>
    </source>
</reference>
<evidence type="ECO:0000313" key="1">
    <source>
        <dbReference type="EMBL" id="EXM12917.1"/>
    </source>
</evidence>
<sequence>MLSVVEVMLPRLPAFLSLRCLTLRSSLTSLGNTSPLPSMPSLLTSSPSRGQNKPPTGILFPALVPAMVSLPINKRLLTSTTTPVKPWATALFLGMTHSPRVPSSGPITLLLKATTVRTLYGYY</sequence>
<dbReference type="HOGENOM" id="CLU_2015387_0_0_1"/>
<proteinExistence type="predicted"/>
<accession>X0KVV6</accession>
<name>X0KVV6_FUSOX</name>
<dbReference type="Proteomes" id="UP000030701">
    <property type="component" value="Unassembled WGS sequence"/>
</dbReference>
<reference evidence="1" key="2">
    <citation type="submission" date="2012-05" db="EMBL/GenBank/DDBJ databases">
        <title>The Genome Annotation of Fusarium oxysporum Cotton.</title>
        <authorList>
            <consortium name="The Broad Institute Genomics Platform"/>
            <person name="Ma L.-J."/>
            <person name="Corby-Kistler H."/>
            <person name="Broz K."/>
            <person name="Gale L.R."/>
            <person name="Jonkers W."/>
            <person name="O'Donnell K."/>
            <person name="Ploetz R."/>
            <person name="Steinberg C."/>
            <person name="Schwartz D.C."/>
            <person name="VanEtten H."/>
            <person name="Zhou S."/>
            <person name="Young S.K."/>
            <person name="Zeng Q."/>
            <person name="Gargeya S."/>
            <person name="Fitzgerald M."/>
            <person name="Abouelleil A."/>
            <person name="Alvarado L."/>
            <person name="Chapman S.B."/>
            <person name="Gainer-Dewar J."/>
            <person name="Goldberg J."/>
            <person name="Griggs A."/>
            <person name="Gujja S."/>
            <person name="Hansen M."/>
            <person name="Howarth C."/>
            <person name="Imamovic A."/>
            <person name="Ireland A."/>
            <person name="Larimer J."/>
            <person name="McCowan C."/>
            <person name="Murphy C."/>
            <person name="Pearson M."/>
            <person name="Poon T.W."/>
            <person name="Priest M."/>
            <person name="Roberts A."/>
            <person name="Saif S."/>
            <person name="Shea T."/>
            <person name="Sykes S."/>
            <person name="Wortman J."/>
            <person name="Nusbaum C."/>
            <person name="Birren B."/>
        </authorList>
    </citation>
    <scope>NUCLEOTIDE SEQUENCE</scope>
    <source>
        <strain evidence="1">25433</strain>
    </source>
</reference>